<organism evidence="1 2">
    <name type="scientific">Fusarium austroafricanum</name>
    <dbReference type="NCBI Taxonomy" id="2364996"/>
    <lineage>
        <taxon>Eukaryota</taxon>
        <taxon>Fungi</taxon>
        <taxon>Dikarya</taxon>
        <taxon>Ascomycota</taxon>
        <taxon>Pezizomycotina</taxon>
        <taxon>Sordariomycetes</taxon>
        <taxon>Hypocreomycetidae</taxon>
        <taxon>Hypocreales</taxon>
        <taxon>Nectriaceae</taxon>
        <taxon>Fusarium</taxon>
        <taxon>Fusarium concolor species complex</taxon>
    </lineage>
</organism>
<dbReference type="Proteomes" id="UP000605986">
    <property type="component" value="Unassembled WGS sequence"/>
</dbReference>
<gene>
    <name evidence="1" type="ORF">F53441_4985</name>
</gene>
<proteinExistence type="predicted"/>
<accession>A0A8H4P8S7</accession>
<dbReference type="AlphaFoldDB" id="A0A8H4P8S7"/>
<dbReference type="EMBL" id="JAADJG010000199">
    <property type="protein sequence ID" value="KAF4452117.1"/>
    <property type="molecule type" value="Genomic_DNA"/>
</dbReference>
<reference evidence="1" key="1">
    <citation type="submission" date="2020-01" db="EMBL/GenBank/DDBJ databases">
        <title>Identification and distribution of gene clusters putatively required for synthesis of sphingolipid metabolism inhibitors in phylogenetically diverse species of the filamentous fungus Fusarium.</title>
        <authorList>
            <person name="Kim H.-S."/>
            <person name="Busman M."/>
            <person name="Brown D.W."/>
            <person name="Divon H."/>
            <person name="Uhlig S."/>
            <person name="Proctor R.H."/>
        </authorList>
    </citation>
    <scope>NUCLEOTIDE SEQUENCE</scope>
    <source>
        <strain evidence="1">NRRL 53441</strain>
    </source>
</reference>
<comment type="caution">
    <text evidence="1">The sequence shown here is derived from an EMBL/GenBank/DDBJ whole genome shotgun (WGS) entry which is preliminary data.</text>
</comment>
<keyword evidence="2" id="KW-1185">Reference proteome</keyword>
<sequence>MPSQVASARAARQRAATRRLLRTTPLAANDVWCLHCFRSATALLSTAMAKPEARKPTEVPAISCVFESSSSSRCAHCIKSGGSCDAVYALLSGNAADVTALTNYARRLAALEDDEADPADPVLEGDEYHHAIPPALRYLLVGVVLDL</sequence>
<evidence type="ECO:0000313" key="2">
    <source>
        <dbReference type="Proteomes" id="UP000605986"/>
    </source>
</evidence>
<name>A0A8H4P8S7_9HYPO</name>
<evidence type="ECO:0000313" key="1">
    <source>
        <dbReference type="EMBL" id="KAF4452117.1"/>
    </source>
</evidence>
<protein>
    <submittedName>
        <fullName evidence="1">Uncharacterized protein</fullName>
    </submittedName>
</protein>